<feature type="compositionally biased region" description="Basic and acidic residues" evidence="6">
    <location>
        <begin position="334"/>
        <end position="344"/>
    </location>
</feature>
<feature type="region of interest" description="Disordered" evidence="6">
    <location>
        <begin position="1"/>
        <end position="173"/>
    </location>
</feature>
<evidence type="ECO:0000313" key="10">
    <source>
        <dbReference type="EMBL" id="PWN40385.1"/>
    </source>
</evidence>
<dbReference type="EMBL" id="KZ819419">
    <property type="protein sequence ID" value="PWN40385.1"/>
    <property type="molecule type" value="Genomic_DNA"/>
</dbReference>
<feature type="compositionally biased region" description="Polar residues" evidence="6">
    <location>
        <begin position="504"/>
        <end position="513"/>
    </location>
</feature>
<reference evidence="10 11" key="1">
    <citation type="journal article" date="2018" name="Mol. Biol. Evol.">
        <title>Broad Genomic Sampling Reveals a Smut Pathogenic Ancestry of the Fungal Clade Ustilaginomycotina.</title>
        <authorList>
            <person name="Kijpornyongpan T."/>
            <person name="Mondo S.J."/>
            <person name="Barry K."/>
            <person name="Sandor L."/>
            <person name="Lee J."/>
            <person name="Lipzen A."/>
            <person name="Pangilinan J."/>
            <person name="LaButti K."/>
            <person name="Hainaut M."/>
            <person name="Henrissat B."/>
            <person name="Grigoriev I.V."/>
            <person name="Spatafora J.W."/>
            <person name="Aime M.C."/>
        </authorList>
    </citation>
    <scope>NUCLEOTIDE SEQUENCE [LARGE SCALE GENOMIC DNA]</scope>
    <source>
        <strain evidence="10 11">MCA 4658</strain>
    </source>
</reference>
<feature type="domain" description="Threonine/Serine exporter ThrE" evidence="9">
    <location>
        <begin position="1134"/>
        <end position="1255"/>
    </location>
</feature>
<sequence>MSHLDNAASRGESPELRLATGTAPHTRPASSNQSPSTEHPPISATSARRGRVHWDGNTASIARGGILHTSAPSSGIEATSAPAQQTASAFAAAQAASRSAQRRVHAGQGGATVTLRARNQPPTPGSVNRAFHPGPLQLSSRLAEMSADAAAAPNAPGSAPPVAESAGEDPMQPNNVAAAQYFNAQPEISAPSNHLGAPASANVPALSLTGAKGLDERGLDSRAFLELQRELQRHESNVPEVVEPSSARLAPVSEDGGRAAFSRRHAARRADTPDYDISASMSGASTPGVEWASGTSDTGSYDPAADSDLDHIDVIPGETDGMPSRPRRRKTQQQKREDEQEEQPKGWARLRAILRKPAEDEEGDEKGLPTTRADVGNDEAGGPTNRKSVPVTTSTGTHSGPRHRPTRFEREAARLVKAHRLMTGQSVESDGMPGGAAAAGLGRMPTMSRKHLDSEASTPDALDTAANLDARPVAAGGVLGNLLRLYEQQQREAARKQKELAESRATSPLSTPPVSGVRGGAGAPANLSDLVAAELARETAATASSIGPVPADARSKARRRSYWSAENTGGANSPGPAALAGAFVAEGTAKIAGATKKVAQVAARESGIDDAVDDRPKAARSNAGTIGGLVAVTGNLIGAVSPWHAQLGPNPKRPGYTLDRYLLPEMNEKTLRKTAEIVADAAPRPRRSAPGTPHLPGIGTSVSSSPHPNDSSETAAASPQDGAASPHKTTSRPASVLLGPARRNTDATVGGNAHRKGSSLSQFSSHLYGKHGWRSNVNTPDVYTADSGGDYFGHADPEMDDKLQKLEWQRKLKKRAKDKRKKEEIFITMHVAAILQRQEFLLKLARALMMFGAPTHRIETQIQQTARVLEINARCIYLPNLMLLAFGDDATHTSETKFIKQAGGLDLTKLTDMHSIYWNVIHDKIGVEEASSQLDELMRRKPVIGMWPMVFIGGFCSSFICVGSMGFNGSFIDALVAFPLGMFLVYCQSVITTELFSNVFEIVFAAINSFVASALASTQYFCYAAVVSGSIVLILPGFIVLSGSLELQSKNLIAGSVRLVYAIIYSLFLGFGISIGSSFWLLFSGSGDSTIQYLNCTDPAVHPPNVWWRETVPLAWGFLTVPGYATALSMRNQVKVNRKEFPVMVLIACAGWAVNHFSSTAGALTGRQDITSALGSLCVGVLANIYGRIFDGRAFVVSVPGILYQLPSGLSNGGLLNFARSGTGSSATSNFNSGFDVAQSLVEVAIGLTVGLFAATMLAYVFGGRKIRGGGLFSF</sequence>
<dbReference type="PANTHER" id="PTHR31082:SF4">
    <property type="entry name" value="PHEROMONE-REGULATED MEMBRANE PROTEIN 10"/>
    <property type="match status" value="1"/>
</dbReference>
<dbReference type="InterPro" id="IPR051361">
    <property type="entry name" value="ThrE/Ser_Exporter"/>
</dbReference>
<gene>
    <name evidence="10" type="ORF">IE81DRAFT_222964</name>
</gene>
<comment type="similarity">
    <text evidence="5">Belongs to the ThrE exporter (TC 2.A.79) family.</text>
</comment>
<evidence type="ECO:0000256" key="2">
    <source>
        <dbReference type="ARBA" id="ARBA00022692"/>
    </source>
</evidence>
<dbReference type="Pfam" id="PF06738">
    <property type="entry name" value="ThrE"/>
    <property type="match status" value="1"/>
</dbReference>
<evidence type="ECO:0000313" key="11">
    <source>
        <dbReference type="Proteomes" id="UP000245783"/>
    </source>
</evidence>
<dbReference type="Pfam" id="PF12821">
    <property type="entry name" value="ThrE_2"/>
    <property type="match status" value="1"/>
</dbReference>
<feature type="transmembrane region" description="Helical" evidence="7">
    <location>
        <begin position="1111"/>
        <end position="1129"/>
    </location>
</feature>
<dbReference type="RefSeq" id="XP_025367545.1">
    <property type="nucleotide sequence ID" value="XM_025511064.1"/>
</dbReference>
<dbReference type="OrthoDB" id="413008at2759"/>
<dbReference type="STRING" id="1522189.A0A316VY30"/>
<protein>
    <submittedName>
        <fullName evidence="10">DUF1212-domain-containing protein</fullName>
    </submittedName>
</protein>
<evidence type="ECO:0000256" key="7">
    <source>
        <dbReference type="SAM" id="Phobius"/>
    </source>
</evidence>
<dbReference type="GO" id="GO:0016020">
    <property type="term" value="C:membrane"/>
    <property type="evidence" value="ECO:0007669"/>
    <property type="project" value="UniProtKB-SubCell"/>
</dbReference>
<feature type="transmembrane region" description="Helical" evidence="7">
    <location>
        <begin position="1238"/>
        <end position="1262"/>
    </location>
</feature>
<feature type="transmembrane region" description="Helical" evidence="7">
    <location>
        <begin position="943"/>
        <end position="965"/>
    </location>
</feature>
<feature type="compositionally biased region" description="Polar residues" evidence="6">
    <location>
        <begin position="385"/>
        <end position="398"/>
    </location>
</feature>
<evidence type="ECO:0000259" key="8">
    <source>
        <dbReference type="Pfam" id="PF06738"/>
    </source>
</evidence>
<keyword evidence="11" id="KW-1185">Reference proteome</keyword>
<evidence type="ECO:0000256" key="1">
    <source>
        <dbReference type="ARBA" id="ARBA00004141"/>
    </source>
</evidence>
<evidence type="ECO:0000256" key="4">
    <source>
        <dbReference type="ARBA" id="ARBA00023136"/>
    </source>
</evidence>
<keyword evidence="2 7" id="KW-0812">Transmembrane</keyword>
<dbReference type="Proteomes" id="UP000245783">
    <property type="component" value="Unassembled WGS sequence"/>
</dbReference>
<proteinExistence type="inferred from homology"/>
<dbReference type="InterPro" id="IPR010619">
    <property type="entry name" value="ThrE-like_N"/>
</dbReference>
<feature type="region of interest" description="Disordered" evidence="6">
    <location>
        <begin position="679"/>
        <end position="760"/>
    </location>
</feature>
<evidence type="ECO:0000256" key="3">
    <source>
        <dbReference type="ARBA" id="ARBA00022989"/>
    </source>
</evidence>
<keyword evidence="3 7" id="KW-1133">Transmembrane helix</keyword>
<feature type="transmembrane region" description="Helical" evidence="7">
    <location>
        <begin position="1023"/>
        <end position="1047"/>
    </location>
</feature>
<dbReference type="AlphaFoldDB" id="A0A316VY30"/>
<dbReference type="GO" id="GO:0022857">
    <property type="term" value="F:transmembrane transporter activity"/>
    <property type="evidence" value="ECO:0007669"/>
    <property type="project" value="InterPro"/>
</dbReference>
<feature type="transmembrane region" description="Helical" evidence="7">
    <location>
        <begin position="1141"/>
        <end position="1158"/>
    </location>
</feature>
<feature type="compositionally biased region" description="Low complexity" evidence="6">
    <location>
        <begin position="701"/>
        <end position="712"/>
    </location>
</feature>
<feature type="transmembrane region" description="Helical" evidence="7">
    <location>
        <begin position="971"/>
        <end position="987"/>
    </location>
</feature>
<comment type="subcellular location">
    <subcellularLocation>
        <location evidence="1">Membrane</location>
        <topology evidence="1">Multi-pass membrane protein</topology>
    </subcellularLocation>
</comment>
<feature type="domain" description="Threonine/serine exporter-like N-terminal" evidence="8">
    <location>
        <begin position="840"/>
        <end position="1079"/>
    </location>
</feature>
<dbReference type="PANTHER" id="PTHR31082">
    <property type="entry name" value="PHEROMONE-REGULATED MEMBRANE PROTEIN 10"/>
    <property type="match status" value="1"/>
</dbReference>
<feature type="transmembrane region" description="Helical" evidence="7">
    <location>
        <begin position="1194"/>
        <end position="1218"/>
    </location>
</feature>
<feature type="transmembrane region" description="Helical" evidence="7">
    <location>
        <begin position="1170"/>
        <end position="1187"/>
    </location>
</feature>
<dbReference type="InterPro" id="IPR024528">
    <property type="entry name" value="ThrE_2"/>
</dbReference>
<name>A0A316VY30_9BASI</name>
<accession>A0A316VY30</accession>
<dbReference type="InParanoid" id="A0A316VY30"/>
<feature type="transmembrane region" description="Helical" evidence="7">
    <location>
        <begin position="1059"/>
        <end position="1083"/>
    </location>
</feature>
<organism evidence="10 11">
    <name type="scientific">Ceraceosorus guamensis</name>
    <dbReference type="NCBI Taxonomy" id="1522189"/>
    <lineage>
        <taxon>Eukaryota</taxon>
        <taxon>Fungi</taxon>
        <taxon>Dikarya</taxon>
        <taxon>Basidiomycota</taxon>
        <taxon>Ustilaginomycotina</taxon>
        <taxon>Exobasidiomycetes</taxon>
        <taxon>Ceraceosorales</taxon>
        <taxon>Ceraceosoraceae</taxon>
        <taxon>Ceraceosorus</taxon>
    </lineage>
</organism>
<dbReference type="GeneID" id="37032934"/>
<evidence type="ECO:0000256" key="5">
    <source>
        <dbReference type="ARBA" id="ARBA00034125"/>
    </source>
</evidence>
<evidence type="ECO:0000259" key="9">
    <source>
        <dbReference type="Pfam" id="PF12821"/>
    </source>
</evidence>
<feature type="compositionally biased region" description="Low complexity" evidence="6">
    <location>
        <begin position="78"/>
        <end position="99"/>
    </location>
</feature>
<feature type="region of interest" description="Disordered" evidence="6">
    <location>
        <begin position="234"/>
        <end position="406"/>
    </location>
</feature>
<feature type="region of interest" description="Disordered" evidence="6">
    <location>
        <begin position="494"/>
        <end position="517"/>
    </location>
</feature>
<evidence type="ECO:0000256" key="6">
    <source>
        <dbReference type="SAM" id="MobiDB-lite"/>
    </source>
</evidence>
<keyword evidence="4 7" id="KW-0472">Membrane</keyword>
<feature type="compositionally biased region" description="Low complexity" evidence="6">
    <location>
        <begin position="147"/>
        <end position="163"/>
    </location>
</feature>
<feature type="compositionally biased region" description="Polar residues" evidence="6">
    <location>
        <begin position="28"/>
        <end position="37"/>
    </location>
</feature>